<evidence type="ECO:0008006" key="4">
    <source>
        <dbReference type="Google" id="ProtNLM"/>
    </source>
</evidence>
<dbReference type="EMBL" id="JAVRJZ010000001">
    <property type="protein sequence ID" value="KAK2727637.1"/>
    <property type="molecule type" value="Genomic_DNA"/>
</dbReference>
<feature type="compositionally biased region" description="Low complexity" evidence="1">
    <location>
        <begin position="604"/>
        <end position="621"/>
    </location>
</feature>
<feature type="compositionally biased region" description="Low complexity" evidence="1">
    <location>
        <begin position="790"/>
        <end position="804"/>
    </location>
</feature>
<evidence type="ECO:0000313" key="3">
    <source>
        <dbReference type="Proteomes" id="UP001187531"/>
    </source>
</evidence>
<reference evidence="2" key="1">
    <citation type="submission" date="2023-07" db="EMBL/GenBank/DDBJ databases">
        <title>Chromosome-level genome assembly of Artemia franciscana.</title>
        <authorList>
            <person name="Jo E."/>
        </authorList>
    </citation>
    <scope>NUCLEOTIDE SEQUENCE</scope>
    <source>
        <tissue evidence="2">Whole body</tissue>
    </source>
</reference>
<feature type="compositionally biased region" description="Polar residues" evidence="1">
    <location>
        <begin position="265"/>
        <end position="293"/>
    </location>
</feature>
<dbReference type="PANTHER" id="PTHR21557">
    <property type="entry name" value="CORDON-BLEU"/>
    <property type="match status" value="1"/>
</dbReference>
<feature type="compositionally biased region" description="Basic and acidic residues" evidence="1">
    <location>
        <begin position="417"/>
        <end position="452"/>
    </location>
</feature>
<dbReference type="Gene3D" id="3.10.20.90">
    <property type="entry name" value="Phosphatidylinositol 3-kinase Catalytic Subunit, Chain A, domain 1"/>
    <property type="match status" value="1"/>
</dbReference>
<feature type="compositionally biased region" description="Polar residues" evidence="1">
    <location>
        <begin position="1200"/>
        <end position="1216"/>
    </location>
</feature>
<feature type="compositionally biased region" description="Basic and acidic residues" evidence="1">
    <location>
        <begin position="534"/>
        <end position="543"/>
    </location>
</feature>
<feature type="compositionally biased region" description="Polar residues" evidence="1">
    <location>
        <begin position="356"/>
        <end position="370"/>
    </location>
</feature>
<protein>
    <recommendedName>
        <fullName evidence="4">WH2 domain-containing protein</fullName>
    </recommendedName>
</protein>
<feature type="compositionally biased region" description="Basic and acidic residues" evidence="1">
    <location>
        <begin position="838"/>
        <end position="849"/>
    </location>
</feature>
<feature type="compositionally biased region" description="Basic and acidic residues" evidence="1">
    <location>
        <begin position="550"/>
        <end position="559"/>
    </location>
</feature>
<gene>
    <name evidence="2" type="ORF">QYM36_008204</name>
</gene>
<feature type="region of interest" description="Disordered" evidence="1">
    <location>
        <begin position="945"/>
        <end position="976"/>
    </location>
</feature>
<feature type="region of interest" description="Disordered" evidence="1">
    <location>
        <begin position="312"/>
        <end position="623"/>
    </location>
</feature>
<evidence type="ECO:0000313" key="2">
    <source>
        <dbReference type="EMBL" id="KAK2727637.1"/>
    </source>
</evidence>
<proteinExistence type="predicted"/>
<dbReference type="PANTHER" id="PTHR21557:SF2">
    <property type="entry name" value="CORDON-BLEU PROTEIN-LIKE 1"/>
    <property type="match status" value="1"/>
</dbReference>
<feature type="region of interest" description="Disordered" evidence="1">
    <location>
        <begin position="246"/>
        <end position="293"/>
    </location>
</feature>
<keyword evidence="3" id="KW-1185">Reference proteome</keyword>
<dbReference type="Proteomes" id="UP001187531">
    <property type="component" value="Unassembled WGS sequence"/>
</dbReference>
<comment type="caution">
    <text evidence="2">The sequence shown here is derived from an EMBL/GenBank/DDBJ whole genome shotgun (WGS) entry which is preliminary data.</text>
</comment>
<feature type="compositionally biased region" description="Low complexity" evidence="1">
    <location>
        <begin position="377"/>
        <end position="399"/>
    </location>
</feature>
<dbReference type="GO" id="GO:0003785">
    <property type="term" value="F:actin monomer binding"/>
    <property type="evidence" value="ECO:0007669"/>
    <property type="project" value="InterPro"/>
</dbReference>
<name>A0AA88IW72_ARTSF</name>
<sequence>MPALPYVRAVSGTNGQITEDTPADFLEGDMEIQVVLPNGKSVKSYFNRRTQMMDLLVQIGTRHQLATGDHFLQITDDVTGNPIPFLPSSVLGALDVRTVFVVPKSRINATKLGKKLNLPFEQTFRLKVYLPKNQLFVTRVSASTLLSTVLSIVCKEKQLNPKAYELRHPVNRLEPLNLSATLEDYNLCEVALVTARSQDISSDNWEEMPRKTSMNGSSVAIQPPPPQKQKRGLFSFVFGKKTSKTSVVNSSSLSGGSIGDRSVSPVRSTSPDVSNSISPTTPPLATSSVVSAPSYSEKISSAKSLETMSMISDTSSTKGSGGVARFKKRQAPAPPPVNRMSSPLSKEHLSKLPETSKLQSAFSKSTSNLAYENRPGNRLSLSNLATANSTSTSSILSALRKSKKAPPPPSNAVHSSEATDERMVEEDKPVPTTKTEEATTIRTPEVEIKVEEPPVIVDKPSPVDTIDKKDKGDASSEEVAPEISEMEIQKESLNTTTSTISSDSLDVSQEERSPEVISRNEKEELSYDDVANTTERRGVKETDSDAYEDIELKTEENAEKPSTLLKDGNEKSEPVYAQVNKKKKNSKQEESVNGTIELTEISVSPLSDAPSDSNSSSNDSAIEISPTVIISRSSSPLDTWEYKIPDPPTPFKDLSSDEEVSDIVSDLLNTASFQEALLNESEGETKKVDEIIDVISETGPETLTITEPVKPDISEIVLQNEYIGESTTDVKKHVAINNLYETLDTQALKELTCKEASQVSEILVELSETLKKRESDSEVKEAPPVPDTIPPTESSESSRRSSISELSDKMRFSISTYKSRVEEEGLCYEKKLSRVDSKKSTGLDNDLSRRSSVCSESSRTSEIRDQNENVIKISELHDPIIIPPPIILDEPLVTEELIISENNVESIVLPPMDFVSEITSDSLIEKVELKKEQIILDLAKLEPVATDPSSLSNSTLSSRRNSVTPNVEPSSDLPSPLSLLLPAPSLFADDEDPEAIRLQEEYIQFQQRILAYQQKRLNQGSKNCVKQSEPCETPELANPEKNNYKAGEFSAVVEKSESMDKKVETPPKLQDENKVEAVNSTTSTSSLTTSIFQQVEQDITKNGAADLPRLHVAHKTVVNGNHILDNLRHEENEPVILTLNEDHIKAFSEIIEEKERSPSTQEDKVDMIPAPLTFSSNQPVMLDGICQTESDDYHSLVGIDTNSRPESQTSTRSGSDQPDDEIFRYRYQGPPKVVMEPWRSRPSVHVSISTNPVNAFNLDDLESKINAKKVEETIEVKELPKVESVKLKPVKENLENKDEKSQVESRKLSFESSRSAFESVTNRKPNLVRRTSIDTPRPFELKSLSQVRRPMFNPVQVGNKVVQPKMPFRVPEVRGFPLRTHSEAEEKSFVEKSRHDLIALARRPSAERDLISSEDRHHLSKLRDETDASRKIDVVVRRKVSIMERPKSADELDATAPNAKEASQKVGTLKHSTSADFQTSFWNELNGIKLRPVAGKQTEACAHLASVPAPPGPAPHISISTQSLPLLKKSNSSKIQSPIDTRGDLLNSIRSFGESNGLKKTGIRLT</sequence>
<feature type="region of interest" description="Disordered" evidence="1">
    <location>
        <begin position="1197"/>
        <end position="1222"/>
    </location>
</feature>
<feature type="compositionally biased region" description="Low complexity" evidence="1">
    <location>
        <begin position="492"/>
        <end position="507"/>
    </location>
</feature>
<feature type="compositionally biased region" description="Low complexity" evidence="1">
    <location>
        <begin position="246"/>
        <end position="255"/>
    </location>
</feature>
<feature type="region of interest" description="Disordered" evidence="1">
    <location>
        <begin position="203"/>
        <end position="230"/>
    </location>
</feature>
<feature type="region of interest" description="Disordered" evidence="1">
    <location>
        <begin position="838"/>
        <end position="861"/>
    </location>
</feature>
<feature type="region of interest" description="Disordered" evidence="1">
    <location>
        <begin position="770"/>
        <end position="805"/>
    </location>
</feature>
<organism evidence="2 3">
    <name type="scientific">Artemia franciscana</name>
    <name type="common">Brine shrimp</name>
    <name type="synonym">Artemia sanfranciscana</name>
    <dbReference type="NCBI Taxonomy" id="6661"/>
    <lineage>
        <taxon>Eukaryota</taxon>
        <taxon>Metazoa</taxon>
        <taxon>Ecdysozoa</taxon>
        <taxon>Arthropoda</taxon>
        <taxon>Crustacea</taxon>
        <taxon>Branchiopoda</taxon>
        <taxon>Anostraca</taxon>
        <taxon>Artemiidae</taxon>
        <taxon>Artemia</taxon>
    </lineage>
</organism>
<feature type="compositionally biased region" description="Low complexity" evidence="1">
    <location>
        <begin position="949"/>
        <end position="962"/>
    </location>
</feature>
<evidence type="ECO:0000256" key="1">
    <source>
        <dbReference type="SAM" id="MobiDB-lite"/>
    </source>
</evidence>
<feature type="compositionally biased region" description="Basic and acidic residues" evidence="1">
    <location>
        <begin position="465"/>
        <end position="474"/>
    </location>
</feature>
<feature type="compositionally biased region" description="Basic and acidic residues" evidence="1">
    <location>
        <begin position="509"/>
        <end position="525"/>
    </location>
</feature>
<feature type="compositionally biased region" description="Basic and acidic residues" evidence="1">
    <location>
        <begin position="770"/>
        <end position="781"/>
    </location>
</feature>
<dbReference type="InterPro" id="IPR039895">
    <property type="entry name" value="COBL-like"/>
</dbReference>
<accession>A0AA88IW72</accession>